<keyword evidence="2" id="KW-1133">Transmembrane helix</keyword>
<dbReference type="SMART" id="SM01057">
    <property type="entry name" value="Carb_anhydrase"/>
    <property type="match status" value="1"/>
</dbReference>
<keyword evidence="5" id="KW-1185">Reference proteome</keyword>
<dbReference type="CDD" id="cd00326">
    <property type="entry name" value="alpha_CA"/>
    <property type="match status" value="1"/>
</dbReference>
<dbReference type="Proteomes" id="UP001353858">
    <property type="component" value="Unassembled WGS sequence"/>
</dbReference>
<comment type="similarity">
    <text evidence="1">Belongs to the alpha-carbonic anhydrase family.</text>
</comment>
<evidence type="ECO:0000256" key="1">
    <source>
        <dbReference type="ARBA" id="ARBA00010718"/>
    </source>
</evidence>
<dbReference type="EMBL" id="JARPUR010000002">
    <property type="protein sequence ID" value="KAK4881787.1"/>
    <property type="molecule type" value="Genomic_DNA"/>
</dbReference>
<dbReference type="InterPro" id="IPR036398">
    <property type="entry name" value="CA_dom_sf"/>
</dbReference>
<dbReference type="InterPro" id="IPR001148">
    <property type="entry name" value="CA_dom"/>
</dbReference>
<sequence length="302" mass="34189">MIPFTDFGNLEVLVIITGFVCLAFYFADPCHLRKCSSNMITQLYSYNGPNGPSSWKNLYTKSNGPQQSPINISQFTNTVSADCENNILAFSEEYNVTPKDMSIYNDGHSVTIYARWESGLRPEITGGPCSERYEFLNARFRWGPNDEEGSEHTMECKAYAMELQAVHIKCGKHYETLSEAVEDDAVLIVSYFYEITSVINPYLQPLIAALPKIRHPCVCVCMEPIPLFFLMPSFISKYVSYVGSLTHPPCTEGVLWIIQTEPLGIASSQVAQFRRLCSFSGNLVMNRRPVQNINDRDIIFYD</sequence>
<dbReference type="AlphaFoldDB" id="A0AAN7PBI5"/>
<keyword evidence="2" id="KW-0812">Transmembrane</keyword>
<reference evidence="5" key="1">
    <citation type="submission" date="2023-01" db="EMBL/GenBank/DDBJ databases">
        <title>Key to firefly adult light organ development and bioluminescence: homeobox transcription factors regulate luciferase expression and transportation to peroxisome.</title>
        <authorList>
            <person name="Fu X."/>
        </authorList>
    </citation>
    <scope>NUCLEOTIDE SEQUENCE [LARGE SCALE GENOMIC DNA]</scope>
</reference>
<dbReference type="GO" id="GO:0004089">
    <property type="term" value="F:carbonate dehydratase activity"/>
    <property type="evidence" value="ECO:0007669"/>
    <property type="project" value="InterPro"/>
</dbReference>
<dbReference type="PANTHER" id="PTHR18952">
    <property type="entry name" value="CARBONIC ANHYDRASE"/>
    <property type="match status" value="1"/>
</dbReference>
<evidence type="ECO:0000256" key="2">
    <source>
        <dbReference type="SAM" id="Phobius"/>
    </source>
</evidence>
<dbReference type="GO" id="GO:0008270">
    <property type="term" value="F:zinc ion binding"/>
    <property type="evidence" value="ECO:0007669"/>
    <property type="project" value="InterPro"/>
</dbReference>
<evidence type="ECO:0000313" key="5">
    <source>
        <dbReference type="Proteomes" id="UP001353858"/>
    </source>
</evidence>
<dbReference type="GO" id="GO:0005737">
    <property type="term" value="C:cytoplasm"/>
    <property type="evidence" value="ECO:0007669"/>
    <property type="project" value="TreeGrafter"/>
</dbReference>
<evidence type="ECO:0000259" key="3">
    <source>
        <dbReference type="PROSITE" id="PS51144"/>
    </source>
</evidence>
<dbReference type="PANTHER" id="PTHR18952:SF227">
    <property type="entry name" value="CARBONIC ANHYDRASE 13-RELATED"/>
    <property type="match status" value="1"/>
</dbReference>
<feature type="transmembrane region" description="Helical" evidence="2">
    <location>
        <begin position="7"/>
        <end position="27"/>
    </location>
</feature>
<evidence type="ECO:0000313" key="4">
    <source>
        <dbReference type="EMBL" id="KAK4881787.1"/>
    </source>
</evidence>
<keyword evidence="2" id="KW-0472">Membrane</keyword>
<proteinExistence type="inferred from homology"/>
<dbReference type="Gene3D" id="3.10.200.10">
    <property type="entry name" value="Alpha carbonic anhydrase"/>
    <property type="match status" value="1"/>
</dbReference>
<feature type="domain" description="Alpha-carbonic anhydrase" evidence="3">
    <location>
        <begin position="42"/>
        <end position="302"/>
    </location>
</feature>
<dbReference type="PROSITE" id="PS51144">
    <property type="entry name" value="ALPHA_CA_2"/>
    <property type="match status" value="1"/>
</dbReference>
<protein>
    <recommendedName>
        <fullName evidence="3">Alpha-carbonic anhydrase domain-containing protein</fullName>
    </recommendedName>
</protein>
<dbReference type="InterPro" id="IPR023561">
    <property type="entry name" value="Carbonic_anhydrase_a-class"/>
</dbReference>
<dbReference type="Pfam" id="PF00194">
    <property type="entry name" value="Carb_anhydrase"/>
    <property type="match status" value="1"/>
</dbReference>
<name>A0AAN7PBI5_9COLE</name>
<gene>
    <name evidence="4" type="ORF">RN001_005106</name>
</gene>
<dbReference type="SUPFAM" id="SSF51069">
    <property type="entry name" value="Carbonic anhydrase"/>
    <property type="match status" value="1"/>
</dbReference>
<accession>A0AAN7PBI5</accession>
<organism evidence="4 5">
    <name type="scientific">Aquatica leii</name>
    <dbReference type="NCBI Taxonomy" id="1421715"/>
    <lineage>
        <taxon>Eukaryota</taxon>
        <taxon>Metazoa</taxon>
        <taxon>Ecdysozoa</taxon>
        <taxon>Arthropoda</taxon>
        <taxon>Hexapoda</taxon>
        <taxon>Insecta</taxon>
        <taxon>Pterygota</taxon>
        <taxon>Neoptera</taxon>
        <taxon>Endopterygota</taxon>
        <taxon>Coleoptera</taxon>
        <taxon>Polyphaga</taxon>
        <taxon>Elateriformia</taxon>
        <taxon>Elateroidea</taxon>
        <taxon>Lampyridae</taxon>
        <taxon>Luciolinae</taxon>
        <taxon>Aquatica</taxon>
    </lineage>
</organism>
<comment type="caution">
    <text evidence="4">The sequence shown here is derived from an EMBL/GenBank/DDBJ whole genome shotgun (WGS) entry which is preliminary data.</text>
</comment>